<keyword evidence="2" id="KW-0472">Membrane</keyword>
<dbReference type="GO" id="GO:0005829">
    <property type="term" value="C:cytosol"/>
    <property type="evidence" value="ECO:0007669"/>
    <property type="project" value="TreeGrafter"/>
</dbReference>
<organism evidence="4 5">
    <name type="scientific">Circinella minor</name>
    <dbReference type="NCBI Taxonomy" id="1195481"/>
    <lineage>
        <taxon>Eukaryota</taxon>
        <taxon>Fungi</taxon>
        <taxon>Fungi incertae sedis</taxon>
        <taxon>Mucoromycota</taxon>
        <taxon>Mucoromycotina</taxon>
        <taxon>Mucoromycetes</taxon>
        <taxon>Mucorales</taxon>
        <taxon>Lichtheimiaceae</taxon>
        <taxon>Circinella</taxon>
    </lineage>
</organism>
<gene>
    <name evidence="4" type="ORF">INT45_005269</name>
</gene>
<keyword evidence="2" id="KW-1133">Transmembrane helix</keyword>
<protein>
    <recommendedName>
        <fullName evidence="3">Alpha/beta hydrolase fold-3 domain-containing protein</fullName>
    </recommendedName>
</protein>
<dbReference type="OrthoDB" id="5570009at2759"/>
<dbReference type="PANTHER" id="PTHR23025">
    <property type="entry name" value="TRIACYLGLYCEROL LIPASE"/>
    <property type="match status" value="1"/>
</dbReference>
<keyword evidence="5" id="KW-1185">Reference proteome</keyword>
<sequence>NKKMLDHLVGKPSANWKRTQVILTLLFGIWALLKGKTKHLPRTLQKWNRLTVGSSPWKIALGSGITYYLLQNLFLLIGLNAPEPLTRLYKRSFYRATWILTALDAGFFTAMPIRPVWLRHFCSVLFSFYYLIFADAAEERVRRVRATISIDHMRISWEKGATNPILNFFSRIQRPKLTIRKTMWMERSRRSSKNKLPPTEFLFMYAGPPDTLKDQTTVFLQFPGGGFVSMPPSCHEDALSAWAHQTQLPIVSVNYKKAPEYTYPWPVDECFDFYTKLVQTRGRIIGLSGKQDIKVIVLGDSAGGNLTAAVTLKILSHNQEIKTRSSLKVDEVPLSTIQVPDGLILIYPALDFEMTCWMTPTQLSVLRSESTNQMIRSKSLQSLLDTKDHLSHSSPLSMVPDVEKASLWRRALGMTSTTTTTNTTKTNKNTLHVPEIKTDSSIQKQSIVDHMQDMSQVQDAWGSARTAMTSRMCYFNDRIITADMMRAMAICKYMTFKNDEKKKKRILKSSNFFFYFCIVYLGPHATPDFESDYLLSPVVAPMELLAQFPKTYMICGEKDPFVDDTVIFGGRIRKAKHQERRKREENDELPLDPLLDDSTIQVQFLEGMSHAFLQMMTFLPEAHQAVKTIGDWVLDMAAASSSSSSNSDLSSTSDESSVSDPMNTCFNGNHPLVVDRNILSSSSSSPPPFASTIGERMGAHLAEIVTSEKDMMSRRKSDLVSGLFTQKVQS</sequence>
<accession>A0A8H7VED7</accession>
<dbReference type="GO" id="GO:0004806">
    <property type="term" value="F:triacylglycerol lipase activity"/>
    <property type="evidence" value="ECO:0007669"/>
    <property type="project" value="TreeGrafter"/>
</dbReference>
<dbReference type="InterPro" id="IPR013094">
    <property type="entry name" value="AB_hydrolase_3"/>
</dbReference>
<keyword evidence="2" id="KW-0812">Transmembrane</keyword>
<dbReference type="PANTHER" id="PTHR23025:SF3">
    <property type="entry name" value="HORMONE-SENSITIVE LIPASE"/>
    <property type="match status" value="1"/>
</dbReference>
<dbReference type="GO" id="GO:0019433">
    <property type="term" value="P:triglyceride catabolic process"/>
    <property type="evidence" value="ECO:0007669"/>
    <property type="project" value="TreeGrafter"/>
</dbReference>
<dbReference type="AlphaFoldDB" id="A0A8H7VED7"/>
<dbReference type="Proteomes" id="UP000646827">
    <property type="component" value="Unassembled WGS sequence"/>
</dbReference>
<dbReference type="InterPro" id="IPR029058">
    <property type="entry name" value="AB_hydrolase_fold"/>
</dbReference>
<dbReference type="EMBL" id="JAEPRB010000302">
    <property type="protein sequence ID" value="KAG2217385.1"/>
    <property type="molecule type" value="Genomic_DNA"/>
</dbReference>
<dbReference type="GO" id="GO:0004771">
    <property type="term" value="F:sterol ester esterase activity"/>
    <property type="evidence" value="ECO:0007669"/>
    <property type="project" value="TreeGrafter"/>
</dbReference>
<feature type="transmembrane region" description="Helical" evidence="2">
    <location>
        <begin position="93"/>
        <end position="111"/>
    </location>
</feature>
<comment type="caution">
    <text evidence="4">The sequence shown here is derived from an EMBL/GenBank/DDBJ whole genome shotgun (WGS) entry which is preliminary data.</text>
</comment>
<feature type="domain" description="Alpha/beta hydrolase fold-3" evidence="3">
    <location>
        <begin position="220"/>
        <end position="355"/>
    </location>
</feature>
<feature type="compositionally biased region" description="Low complexity" evidence="1">
    <location>
        <begin position="641"/>
        <end position="660"/>
    </location>
</feature>
<feature type="region of interest" description="Disordered" evidence="1">
    <location>
        <begin position="641"/>
        <end position="664"/>
    </location>
</feature>
<evidence type="ECO:0000313" key="4">
    <source>
        <dbReference type="EMBL" id="KAG2217385.1"/>
    </source>
</evidence>
<reference evidence="4 5" key="1">
    <citation type="submission" date="2020-12" db="EMBL/GenBank/DDBJ databases">
        <title>Metabolic potential, ecology and presence of endohyphal bacteria is reflected in genomic diversity of Mucoromycotina.</title>
        <authorList>
            <person name="Muszewska A."/>
            <person name="Okrasinska A."/>
            <person name="Steczkiewicz K."/>
            <person name="Drgas O."/>
            <person name="Orlowska M."/>
            <person name="Perlinska-Lenart U."/>
            <person name="Aleksandrzak-Piekarczyk T."/>
            <person name="Szatraj K."/>
            <person name="Zielenkiewicz U."/>
            <person name="Pilsyk S."/>
            <person name="Malc E."/>
            <person name="Mieczkowski P."/>
            <person name="Kruszewska J.S."/>
            <person name="Biernat P."/>
            <person name="Pawlowska J."/>
        </authorList>
    </citation>
    <scope>NUCLEOTIDE SEQUENCE [LARGE SCALE GENOMIC DNA]</scope>
    <source>
        <strain evidence="4 5">CBS 142.35</strain>
    </source>
</reference>
<name>A0A8H7VED7_9FUNG</name>
<feature type="non-terminal residue" evidence="4">
    <location>
        <position position="1"/>
    </location>
</feature>
<evidence type="ECO:0000313" key="5">
    <source>
        <dbReference type="Proteomes" id="UP000646827"/>
    </source>
</evidence>
<dbReference type="Pfam" id="PF07859">
    <property type="entry name" value="Abhydrolase_3"/>
    <property type="match status" value="1"/>
</dbReference>
<proteinExistence type="predicted"/>
<evidence type="ECO:0000256" key="2">
    <source>
        <dbReference type="SAM" id="Phobius"/>
    </source>
</evidence>
<dbReference type="Gene3D" id="3.40.50.1820">
    <property type="entry name" value="alpha/beta hydrolase"/>
    <property type="match status" value="2"/>
</dbReference>
<evidence type="ECO:0000259" key="3">
    <source>
        <dbReference type="Pfam" id="PF07859"/>
    </source>
</evidence>
<dbReference type="SUPFAM" id="SSF53474">
    <property type="entry name" value="alpha/beta-Hydrolases"/>
    <property type="match status" value="1"/>
</dbReference>
<evidence type="ECO:0000256" key="1">
    <source>
        <dbReference type="SAM" id="MobiDB-lite"/>
    </source>
</evidence>